<dbReference type="SUPFAM" id="SSF53850">
    <property type="entry name" value="Periplasmic binding protein-like II"/>
    <property type="match status" value="1"/>
</dbReference>
<dbReference type="InterPro" id="IPR006311">
    <property type="entry name" value="TAT_signal"/>
</dbReference>
<proteinExistence type="predicted"/>
<feature type="region of interest" description="Disordered" evidence="1">
    <location>
        <begin position="1"/>
        <end position="24"/>
    </location>
</feature>
<sequence length="353" mass="37778">MHWDNNDMKTDDKTDHPTPANASRRAWLRKTAWTAGAAALGGASFLPGMRAVADENLKPLKLSWNAGAICTAPVPVAVKQGFFRKHGLDVELINFAGSTDQLLEAIATGKSDAGVGMALRWIKPLEQGFDVKLTAGIHGGCMRLLATKASGIVDLQGLKGRTVGVSDMASPAKNFFAITLKKLGVDPDNDVHWRQYPAPLLGEALKKGEVHAIADGDPTIWTLRETDHLQEVSNNLCGEYATRVCCVLGVRGSLIRKDRATAQALTQALLEATEWTANHPAEAATIFSSNAPGADVAQLTAMLKSHTDHHHPIGDAFKKEIALYADDLKSVGVINAGTDSSRFATRVFSDVLA</sequence>
<evidence type="ECO:0000313" key="4">
    <source>
        <dbReference type="Proteomes" id="UP001319874"/>
    </source>
</evidence>
<keyword evidence="4" id="KW-1185">Reference proteome</keyword>
<name>A0ABM7TY97_9BURK</name>
<feature type="compositionally biased region" description="Basic and acidic residues" evidence="1">
    <location>
        <begin position="1"/>
        <end position="16"/>
    </location>
</feature>
<accession>A0ABM7TY97</accession>
<gene>
    <name evidence="3" type="ORF">PTKU64_77370</name>
</gene>
<evidence type="ECO:0000256" key="1">
    <source>
        <dbReference type="SAM" id="MobiDB-lite"/>
    </source>
</evidence>
<dbReference type="Gene3D" id="3.40.190.10">
    <property type="entry name" value="Periplasmic binding protein-like II"/>
    <property type="match status" value="2"/>
</dbReference>
<dbReference type="EMBL" id="AP024957">
    <property type="protein sequence ID" value="BCZ84062.1"/>
    <property type="molecule type" value="Genomic_DNA"/>
</dbReference>
<reference evidence="3 4" key="1">
    <citation type="journal article" date="2022" name="Front. Microbiol.">
        <title>Identification and characterization of a novel class of self-sufficient cytochrome P450 hydroxylase involved in cyclohexanecarboxylate degradation in Paraburkholderia terrae strain KU-64.</title>
        <authorList>
            <person name="Yamamoto T."/>
            <person name="Hasegawa Y."/>
            <person name="Iwaki H."/>
        </authorList>
    </citation>
    <scope>NUCLEOTIDE SEQUENCE [LARGE SCALE GENOMIC DNA]</scope>
    <source>
        <strain evidence="3 4">KU-64</strain>
    </source>
</reference>
<dbReference type="InterPro" id="IPR015168">
    <property type="entry name" value="SsuA/THI5"/>
</dbReference>
<dbReference type="Pfam" id="PF09084">
    <property type="entry name" value="NMT1"/>
    <property type="match status" value="1"/>
</dbReference>
<evidence type="ECO:0000313" key="3">
    <source>
        <dbReference type="EMBL" id="BCZ84062.1"/>
    </source>
</evidence>
<organism evidence="3 4">
    <name type="scientific">Paraburkholderia terrae</name>
    <dbReference type="NCBI Taxonomy" id="311230"/>
    <lineage>
        <taxon>Bacteria</taxon>
        <taxon>Pseudomonadati</taxon>
        <taxon>Pseudomonadota</taxon>
        <taxon>Betaproteobacteria</taxon>
        <taxon>Burkholderiales</taxon>
        <taxon>Burkholderiaceae</taxon>
        <taxon>Paraburkholderia</taxon>
    </lineage>
</organism>
<feature type="domain" description="SsuA/THI5-like" evidence="2">
    <location>
        <begin position="72"/>
        <end position="283"/>
    </location>
</feature>
<dbReference type="Proteomes" id="UP001319874">
    <property type="component" value="Chromosome 3"/>
</dbReference>
<evidence type="ECO:0000259" key="2">
    <source>
        <dbReference type="Pfam" id="PF09084"/>
    </source>
</evidence>
<dbReference type="PROSITE" id="PS51318">
    <property type="entry name" value="TAT"/>
    <property type="match status" value="1"/>
</dbReference>
<dbReference type="PANTHER" id="PTHR30024">
    <property type="entry name" value="ALIPHATIC SULFONATES-BINDING PROTEIN-RELATED"/>
    <property type="match status" value="1"/>
</dbReference>
<dbReference type="PANTHER" id="PTHR30024:SF21">
    <property type="entry name" value="ABC TRANSPORTER SUBSTRATE-BINDING PROTEIN"/>
    <property type="match status" value="1"/>
</dbReference>
<protein>
    <submittedName>
        <fullName evidence="3">ABC transporter substrate-binding protein</fullName>
    </submittedName>
</protein>